<sequence length="429" mass="46822">MAAPSLRKVCALRGHDERAWYVAWRPSSPKLMFASSGSDLTIRIWTCGTRDPGHEESWALSQEIDVSERHSRTLRSLAWSPCGKLLAAASFDASISVWRVIPGTDTRGRIEFDCMTVLSGHENEVKSVAFSPSGNLFASCSRDRSVWVYDSEETDEYECVALLQSHTQDVKAVRWHPQQEVLFSCSYDDTIKVWGPDGDDWCCKETMEGHGSTVWSMSFDSTGSHFASCSDDGSLRIWAPSATLPAGFRPVESHSTEPVKQAEQVEVTTASAEDLLFAQSVRPLFRGALVKPASSSAAPPQAVTQPVANGRSEAATTSGHKACRSAPTDASCGWACVSVIKDQHPRPVYCTDWSCSDFIASACGDNRLRIFRPEDASSLLEWACIANEVAHEGDVNCVAWCPGESQFAGRTFLATAGDDAEVAVWEFSN</sequence>
<dbReference type="PROSITE" id="PS50294">
    <property type="entry name" value="WD_REPEATS_REGION"/>
    <property type="match status" value="5"/>
</dbReference>
<feature type="repeat" description="WD" evidence="4">
    <location>
        <begin position="67"/>
        <end position="100"/>
    </location>
</feature>
<dbReference type="EMBL" id="CAJNJA010065919">
    <property type="protein sequence ID" value="CAE7887376.1"/>
    <property type="molecule type" value="Genomic_DNA"/>
</dbReference>
<keyword evidence="2" id="KW-0677">Repeat</keyword>
<feature type="repeat" description="WD" evidence="4">
    <location>
        <begin position="163"/>
        <end position="194"/>
    </location>
</feature>
<name>A0A813B511_9DINO</name>
<feature type="repeat" description="WD" evidence="4">
    <location>
        <begin position="388"/>
        <end position="429"/>
    </location>
</feature>
<feature type="repeat" description="WD" evidence="4">
    <location>
        <begin position="118"/>
        <end position="150"/>
    </location>
</feature>
<dbReference type="Gene3D" id="2.130.10.10">
    <property type="entry name" value="YVTN repeat-like/Quinoprotein amine dehydrogenase"/>
    <property type="match status" value="2"/>
</dbReference>
<evidence type="ECO:0000256" key="1">
    <source>
        <dbReference type="ARBA" id="ARBA00022574"/>
    </source>
</evidence>
<dbReference type="InterPro" id="IPR036322">
    <property type="entry name" value="WD40_repeat_dom_sf"/>
</dbReference>
<feature type="repeat" description="WD" evidence="4">
    <location>
        <begin position="207"/>
        <end position="238"/>
    </location>
</feature>
<dbReference type="InterPro" id="IPR001680">
    <property type="entry name" value="WD40_rpt"/>
</dbReference>
<dbReference type="PROSITE" id="PS50082">
    <property type="entry name" value="WD_REPEATS_2"/>
    <property type="match status" value="6"/>
</dbReference>
<comment type="caution">
    <text evidence="5">The sequence shown here is derived from an EMBL/GenBank/DDBJ whole genome shotgun (WGS) entry which is preliminary data.</text>
</comment>
<evidence type="ECO:0000313" key="5">
    <source>
        <dbReference type="EMBL" id="CAE7887376.1"/>
    </source>
</evidence>
<feature type="repeat" description="WD" evidence="4">
    <location>
        <begin position="12"/>
        <end position="45"/>
    </location>
</feature>
<dbReference type="Pfam" id="PF00400">
    <property type="entry name" value="WD40"/>
    <property type="match status" value="6"/>
</dbReference>
<dbReference type="PANTHER" id="PTHR19920:SF0">
    <property type="entry name" value="CYTOSOLIC IRON-SULFUR PROTEIN ASSEMBLY PROTEIN CIAO1-RELATED"/>
    <property type="match status" value="1"/>
</dbReference>
<comment type="function">
    <text evidence="3">Essential component of the cytosolic iron-sulfur (Fe/S) protein assembly machinery. Required for the maturation of extramitochondrial Fe/S proteins.</text>
</comment>
<comment type="similarity">
    <text evidence="3">Belongs to the WD repeat CIA1 family.</text>
</comment>
<evidence type="ECO:0000256" key="2">
    <source>
        <dbReference type="ARBA" id="ARBA00022737"/>
    </source>
</evidence>
<keyword evidence="6" id="KW-1185">Reference proteome</keyword>
<dbReference type="InterPro" id="IPR015943">
    <property type="entry name" value="WD40/YVTN_repeat-like_dom_sf"/>
</dbReference>
<dbReference type="PROSITE" id="PS00678">
    <property type="entry name" value="WD_REPEATS_1"/>
    <property type="match status" value="1"/>
</dbReference>
<evidence type="ECO:0000313" key="6">
    <source>
        <dbReference type="Proteomes" id="UP000601435"/>
    </source>
</evidence>
<dbReference type="SMART" id="SM00320">
    <property type="entry name" value="WD40"/>
    <property type="match status" value="7"/>
</dbReference>
<dbReference type="InterPro" id="IPR019775">
    <property type="entry name" value="WD40_repeat_CS"/>
</dbReference>
<dbReference type="CDD" id="cd00200">
    <property type="entry name" value="WD40"/>
    <property type="match status" value="1"/>
</dbReference>
<dbReference type="InterPro" id="IPR028608">
    <property type="entry name" value="CIAO1/Cia1"/>
</dbReference>
<evidence type="ECO:0000256" key="4">
    <source>
        <dbReference type="PROSITE-ProRule" id="PRU00221"/>
    </source>
</evidence>
<reference evidence="5" key="1">
    <citation type="submission" date="2021-02" db="EMBL/GenBank/DDBJ databases">
        <authorList>
            <person name="Dougan E. K."/>
            <person name="Rhodes N."/>
            <person name="Thang M."/>
            <person name="Chan C."/>
        </authorList>
    </citation>
    <scope>NUCLEOTIDE SEQUENCE</scope>
</reference>
<keyword evidence="1 4" id="KW-0853">WD repeat</keyword>
<dbReference type="AlphaFoldDB" id="A0A813B511"/>
<dbReference type="OrthoDB" id="284782at2759"/>
<gene>
    <name evidence="5" type="primary">Ciao1</name>
    <name evidence="5" type="ORF">SNEC2469_LOCUS29369</name>
</gene>
<dbReference type="GO" id="GO:0016226">
    <property type="term" value="P:iron-sulfur cluster assembly"/>
    <property type="evidence" value="ECO:0007669"/>
    <property type="project" value="UniProtKB-UniRule"/>
</dbReference>
<dbReference type="Proteomes" id="UP000601435">
    <property type="component" value="Unassembled WGS sequence"/>
</dbReference>
<proteinExistence type="inferred from homology"/>
<organism evidence="5 6">
    <name type="scientific">Symbiodinium necroappetens</name>
    <dbReference type="NCBI Taxonomy" id="1628268"/>
    <lineage>
        <taxon>Eukaryota</taxon>
        <taxon>Sar</taxon>
        <taxon>Alveolata</taxon>
        <taxon>Dinophyceae</taxon>
        <taxon>Suessiales</taxon>
        <taxon>Symbiodiniaceae</taxon>
        <taxon>Symbiodinium</taxon>
    </lineage>
</organism>
<evidence type="ECO:0000256" key="3">
    <source>
        <dbReference type="HAMAP-Rule" id="MF_03037"/>
    </source>
</evidence>
<protein>
    <recommendedName>
        <fullName evidence="3">Probable cytosolic iron-sulfur protein assembly protein CIAO1 homolog</fullName>
    </recommendedName>
</protein>
<accession>A0A813B511</accession>
<dbReference type="HAMAP" id="MF_03037">
    <property type="entry name" value="ciao1"/>
    <property type="match status" value="1"/>
</dbReference>
<dbReference type="PANTHER" id="PTHR19920">
    <property type="entry name" value="WD40 PROTEIN CIAO1"/>
    <property type="match status" value="1"/>
</dbReference>
<dbReference type="SUPFAM" id="SSF50978">
    <property type="entry name" value="WD40 repeat-like"/>
    <property type="match status" value="1"/>
</dbReference>
<dbReference type="GO" id="GO:0097361">
    <property type="term" value="C:cytosolic [4Fe-4S] assembly targeting complex"/>
    <property type="evidence" value="ECO:0007669"/>
    <property type="project" value="InterPro"/>
</dbReference>